<protein>
    <submittedName>
        <fullName evidence="2">Uncharacterized protein</fullName>
    </submittedName>
</protein>
<evidence type="ECO:0000313" key="3">
    <source>
        <dbReference type="Proteomes" id="UP001432027"/>
    </source>
</evidence>
<name>A0AAV5UFB9_9BILA</name>
<feature type="non-terminal residue" evidence="2">
    <location>
        <position position="82"/>
    </location>
</feature>
<proteinExistence type="predicted"/>
<evidence type="ECO:0000313" key="2">
    <source>
        <dbReference type="EMBL" id="GMT05656.1"/>
    </source>
</evidence>
<sequence>WLSNQRADEIGRERAIFLHLQPLVYYVPSRYVVQMLRESFDGRQCDGPIIEFCLGSFLLLFHLFHIPCSRRKRIGVKSIVAT</sequence>
<gene>
    <name evidence="2" type="ORF">PENTCL1PPCAC_27831</name>
</gene>
<keyword evidence="1" id="KW-0812">Transmembrane</keyword>
<dbReference type="AlphaFoldDB" id="A0AAV5UFB9"/>
<reference evidence="2" key="1">
    <citation type="submission" date="2023-10" db="EMBL/GenBank/DDBJ databases">
        <title>Genome assembly of Pristionchus species.</title>
        <authorList>
            <person name="Yoshida K."/>
            <person name="Sommer R.J."/>
        </authorList>
    </citation>
    <scope>NUCLEOTIDE SEQUENCE</scope>
    <source>
        <strain evidence="2">RS0144</strain>
    </source>
</reference>
<feature type="non-terminal residue" evidence="2">
    <location>
        <position position="1"/>
    </location>
</feature>
<accession>A0AAV5UFB9</accession>
<comment type="caution">
    <text evidence="2">The sequence shown here is derived from an EMBL/GenBank/DDBJ whole genome shotgun (WGS) entry which is preliminary data.</text>
</comment>
<organism evidence="2 3">
    <name type="scientific">Pristionchus entomophagus</name>
    <dbReference type="NCBI Taxonomy" id="358040"/>
    <lineage>
        <taxon>Eukaryota</taxon>
        <taxon>Metazoa</taxon>
        <taxon>Ecdysozoa</taxon>
        <taxon>Nematoda</taxon>
        <taxon>Chromadorea</taxon>
        <taxon>Rhabditida</taxon>
        <taxon>Rhabditina</taxon>
        <taxon>Diplogasteromorpha</taxon>
        <taxon>Diplogasteroidea</taxon>
        <taxon>Neodiplogasteridae</taxon>
        <taxon>Pristionchus</taxon>
    </lineage>
</organism>
<feature type="transmembrane region" description="Helical" evidence="1">
    <location>
        <begin position="49"/>
        <end position="68"/>
    </location>
</feature>
<evidence type="ECO:0000256" key="1">
    <source>
        <dbReference type="SAM" id="Phobius"/>
    </source>
</evidence>
<dbReference type="Proteomes" id="UP001432027">
    <property type="component" value="Unassembled WGS sequence"/>
</dbReference>
<keyword evidence="1" id="KW-0472">Membrane</keyword>
<dbReference type="EMBL" id="BTSX01000006">
    <property type="protein sequence ID" value="GMT05656.1"/>
    <property type="molecule type" value="Genomic_DNA"/>
</dbReference>
<keyword evidence="3" id="KW-1185">Reference proteome</keyword>
<keyword evidence="1" id="KW-1133">Transmembrane helix</keyword>